<comment type="caution">
    <text evidence="1">The sequence shown here is derived from an EMBL/GenBank/DDBJ whole genome shotgun (WGS) entry which is preliminary data.</text>
</comment>
<evidence type="ECO:0000313" key="1">
    <source>
        <dbReference type="EMBL" id="GHD47116.1"/>
    </source>
</evidence>
<dbReference type="RefSeq" id="WP_189988512.1">
    <property type="nucleotide sequence ID" value="NZ_BMZS01000003.1"/>
</dbReference>
<dbReference type="Proteomes" id="UP000630353">
    <property type="component" value="Unassembled WGS sequence"/>
</dbReference>
<gene>
    <name evidence="1" type="ORF">GCM10017083_17060</name>
</gene>
<reference evidence="1" key="2">
    <citation type="submission" date="2020-09" db="EMBL/GenBank/DDBJ databases">
        <authorList>
            <person name="Sun Q."/>
            <person name="Kim S."/>
        </authorList>
    </citation>
    <scope>NUCLEOTIDE SEQUENCE</scope>
    <source>
        <strain evidence="1">KCTC 42651</strain>
    </source>
</reference>
<dbReference type="EMBL" id="BMZS01000003">
    <property type="protein sequence ID" value="GHD47116.1"/>
    <property type="molecule type" value="Genomic_DNA"/>
</dbReference>
<organism evidence="1 2">
    <name type="scientific">Thalassobaculum fulvum</name>
    <dbReference type="NCBI Taxonomy" id="1633335"/>
    <lineage>
        <taxon>Bacteria</taxon>
        <taxon>Pseudomonadati</taxon>
        <taxon>Pseudomonadota</taxon>
        <taxon>Alphaproteobacteria</taxon>
        <taxon>Rhodospirillales</taxon>
        <taxon>Thalassobaculaceae</taxon>
        <taxon>Thalassobaculum</taxon>
    </lineage>
</organism>
<name>A0A918XQE7_9PROT</name>
<proteinExistence type="predicted"/>
<accession>A0A918XQE7</accession>
<reference evidence="1" key="1">
    <citation type="journal article" date="2014" name="Int. J. Syst. Evol. Microbiol.">
        <title>Complete genome sequence of Corynebacterium casei LMG S-19264T (=DSM 44701T), isolated from a smear-ripened cheese.</title>
        <authorList>
            <consortium name="US DOE Joint Genome Institute (JGI-PGF)"/>
            <person name="Walter F."/>
            <person name="Albersmeier A."/>
            <person name="Kalinowski J."/>
            <person name="Ruckert C."/>
        </authorList>
    </citation>
    <scope>NUCLEOTIDE SEQUENCE</scope>
    <source>
        <strain evidence="1">KCTC 42651</strain>
    </source>
</reference>
<sequence length="157" mass="16249">MTEVTTERVRTLIDAYGADPERWPADEREAARRLVDADPALAAELAEAAAFDALLDALPAEAPRPALRVALNAIPDRARLRWSDRLATLWPFGAPWGPAAGLVAAALFGVVIGVTVPDPAAVTDAASSGTATTTVAYDPVAAVAAMASGAGDLEYLQ</sequence>
<dbReference type="AlphaFoldDB" id="A0A918XQE7"/>
<evidence type="ECO:0000313" key="2">
    <source>
        <dbReference type="Proteomes" id="UP000630353"/>
    </source>
</evidence>
<keyword evidence="2" id="KW-1185">Reference proteome</keyword>
<protein>
    <submittedName>
        <fullName evidence="1">Uncharacterized protein</fullName>
    </submittedName>
</protein>